<feature type="domain" description="RNB" evidence="7">
    <location>
        <begin position="909"/>
        <end position="1247"/>
    </location>
</feature>
<dbReference type="Pfam" id="PF00773">
    <property type="entry name" value="RNB"/>
    <property type="match status" value="1"/>
</dbReference>
<dbReference type="InterPro" id="IPR041093">
    <property type="entry name" value="Dis3l2-like_C"/>
</dbReference>
<feature type="binding site" evidence="5">
    <location>
        <position position="921"/>
    </location>
    <ligand>
        <name>Mg(2+)</name>
        <dbReference type="ChEBI" id="CHEBI:18420"/>
    </ligand>
</feature>
<feature type="compositionally biased region" description="Low complexity" evidence="6">
    <location>
        <begin position="137"/>
        <end position="159"/>
    </location>
</feature>
<feature type="compositionally biased region" description="Low complexity" evidence="6">
    <location>
        <begin position="466"/>
        <end position="476"/>
    </location>
</feature>
<dbReference type="GO" id="GO:0000932">
    <property type="term" value="C:P-body"/>
    <property type="evidence" value="ECO:0007669"/>
    <property type="project" value="UniProtKB-SubCell"/>
</dbReference>
<organism evidence="8 9">
    <name type="scientific">Rhodotorula diobovata</name>
    <dbReference type="NCBI Taxonomy" id="5288"/>
    <lineage>
        <taxon>Eukaryota</taxon>
        <taxon>Fungi</taxon>
        <taxon>Dikarya</taxon>
        <taxon>Basidiomycota</taxon>
        <taxon>Pucciniomycotina</taxon>
        <taxon>Microbotryomycetes</taxon>
        <taxon>Sporidiobolales</taxon>
        <taxon>Sporidiobolaceae</taxon>
        <taxon>Rhodotorula</taxon>
    </lineage>
</organism>
<dbReference type="InterPro" id="IPR041505">
    <property type="entry name" value="Dis3_CSD2"/>
</dbReference>
<dbReference type="STRING" id="5288.A0A5C5FY52"/>
<feature type="compositionally biased region" description="Low complexity" evidence="6">
    <location>
        <begin position="27"/>
        <end position="48"/>
    </location>
</feature>
<comment type="similarity">
    <text evidence="5">Belongs to the RNR ribonuclease family. DIS3L2 subfamily.</text>
</comment>
<feature type="compositionally biased region" description="Gly residues" evidence="6">
    <location>
        <begin position="477"/>
        <end position="487"/>
    </location>
</feature>
<evidence type="ECO:0000256" key="4">
    <source>
        <dbReference type="ARBA" id="ARBA00022884"/>
    </source>
</evidence>
<dbReference type="GO" id="GO:0003723">
    <property type="term" value="F:RNA binding"/>
    <property type="evidence" value="ECO:0007669"/>
    <property type="project" value="UniProtKB-KW"/>
</dbReference>
<feature type="compositionally biased region" description="Low complexity" evidence="6">
    <location>
        <begin position="104"/>
        <end position="113"/>
    </location>
</feature>
<reference evidence="8 9" key="1">
    <citation type="submission" date="2019-03" db="EMBL/GenBank/DDBJ databases">
        <title>Rhodosporidium diobovatum UCD-FST 08-225 genome sequencing, assembly, and annotation.</title>
        <authorList>
            <person name="Fakankun I.U."/>
            <person name="Fristensky B."/>
            <person name="Levin D.B."/>
        </authorList>
    </citation>
    <scope>NUCLEOTIDE SEQUENCE [LARGE SCALE GENOMIC DNA]</scope>
    <source>
        <strain evidence="8 9">UCD-FST 08-225</strain>
    </source>
</reference>
<sequence length="1487" mass="158890">MSSPTDSPKPAPGPTSTSNANKKDDSPAGAPKKGASSSGSGRPRQQGSNHRSNSRGGDNSGDASPTDERKPQQGGQRQQQHNRRPSRGGGQAGGNRRGSGGAQSGQQQQQQQQHRNPATNESLSNLKSLISDMRQDGGSPSGAAGPHQGGSPSSSPARSRSTHSHRKNPSSGQVPPAINAPPPAAATSVPQLAPSALNPNAGGFHPGSLSVISDINEGLVTPTASRFDLMTNQPYSPPGSGGVAPQDMPGSFGSFAAYSGAQQQQQHQAHAQALALQQQQFQLAQLAAGMNPGGLALGGAGGTEASELIAEQLAIQQQLASLKLQQESLMARFGDMQATLLSQPPPVPALATAQAQAQVPPPSGPSGQHRRVSSQAGQAGPGMGQHQRQPSGAMGQFTFPANPPGGAGESPSQPARGHARRTSLQASGQGIPPPQQQQQQQLGGGFQFPPRAGGGGGGGGPPPGQQQPQQQGTPQRYGGGGYGYGGGLEDEYGSGNDSPSQGRQMGHQRRQSGSMASLGGWSTTINQHGTAPLAEAQAHLQALGAYRASAGHGRVPSFGMSAIGPGGQGGPGQLAMAGYGGGIPQPGMGPHGGGGGGAGGHNAQMRKTLFAPYLPQASIPPLLAAGKLVIGTLRVNKRNRSDAYVATDVLDSDIYICGSKDRNRALEGDIVAVELLDPDDVWGTKKDKEEKKRKKEEQGSFDPRTARDLRKQDKKKDDVEVEGQGLLLFEEEEVTDEQKPQYAGHVVAVLERAPGQLFSGTLGVLRPSSAATQQKQDAERREREGVDLRGGHTPYRQQPPKIIWFRPTDKRVPLIAIPTDQAPGDFVDNPDKYQDRLFVACIKRWPITSLHPFGQLVEELGPIGDIETETLALLKDCNFSADDFADSVTKCLPPTPWSIPERETQPDVRRDLREHRVFTIDPETAKDLDDALHVVKNDDGTFEVGVHIADVSHFVKPNTPLDREARKRATTVYLVQRAVPMLPPTLSEELCSLNAGSDKLTFSVIFTMTPEGQVVSTWFGKTVINSKVKLAYSDAQSVIDTGALPEGKIADAALRDGVEDDVKMLAGIAKHLRHRRFDNGALRIDNVKVSFALDEFGLPVDAREFVRKEANELIEEFMLMANIAVAGKIASGLPDQALLRRHESPIDRRLEAFVKRMQSLGINLDSSSSGSLMASIGQVTDPEERLTLQHLSTRSMLRAKYFCTGTLDISKYGHYALNVPLYTHFTSPIRRYADVMVHRQLEAVLAAQAAGTPLDARFPLDVESVSKVAATCNIKKDAARQAQEQSQHLFLCVLIDDLTKRYGPVVRYGTVIGVLDQAFDVLVSEFGVEKRVHVDQMPTESTVHDERENTLQIFWKKGVDVLAWLAETNQDQHLQRLRSVAKHHSSLMEADSGKGAAEKALFDDDEDEDDSEGAGANGSAARENRALETEQHRKSRERAPLKFEGLNTDNGHAAQTIKTLQRIPVVISADTSISPPVVRVHAFNPFA</sequence>
<keyword evidence="4 5" id="KW-0694">RNA-binding</keyword>
<feature type="region of interest" description="Disordered" evidence="6">
    <location>
        <begin position="767"/>
        <end position="799"/>
    </location>
</feature>
<feature type="compositionally biased region" description="Basic and acidic residues" evidence="6">
    <location>
        <begin position="776"/>
        <end position="790"/>
    </location>
</feature>
<feature type="region of interest" description="Disordered" evidence="6">
    <location>
        <begin position="685"/>
        <end position="717"/>
    </location>
</feature>
<dbReference type="PANTHER" id="PTHR23355">
    <property type="entry name" value="RIBONUCLEASE"/>
    <property type="match status" value="1"/>
</dbReference>
<comment type="cofactor">
    <cofactor evidence="5">
        <name>Mg(2+)</name>
        <dbReference type="ChEBI" id="CHEBI:18420"/>
    </cofactor>
    <cofactor evidence="5">
        <name>Mn(2+)</name>
        <dbReference type="ChEBI" id="CHEBI:29035"/>
    </cofactor>
</comment>
<keyword evidence="9" id="KW-1185">Reference proteome</keyword>
<dbReference type="FunFam" id="2.40.50.700:FF:000002">
    <property type="entry name" value="Cell wall biogenesis protein"/>
    <property type="match status" value="1"/>
</dbReference>
<keyword evidence="5" id="KW-0378">Hydrolase</keyword>
<feature type="compositionally biased region" description="Acidic residues" evidence="6">
    <location>
        <begin position="1403"/>
        <end position="1412"/>
    </location>
</feature>
<feature type="region of interest" description="Disordered" evidence="6">
    <location>
        <begin position="1402"/>
        <end position="1448"/>
    </location>
</feature>
<keyword evidence="1 5" id="KW-0963">Cytoplasm</keyword>
<dbReference type="InterPro" id="IPR022966">
    <property type="entry name" value="RNase_II/R_CS"/>
</dbReference>
<feature type="compositionally biased region" description="Basic and acidic residues" evidence="6">
    <location>
        <begin position="1422"/>
        <end position="1441"/>
    </location>
</feature>
<dbReference type="GO" id="GO:0000175">
    <property type="term" value="F:3'-5'-RNA exonuclease activity"/>
    <property type="evidence" value="ECO:0007669"/>
    <property type="project" value="UniProtKB-UniRule"/>
</dbReference>
<dbReference type="Pfam" id="PF17849">
    <property type="entry name" value="OB_Dis3"/>
    <property type="match status" value="1"/>
</dbReference>
<keyword evidence="5" id="KW-0540">Nuclease</keyword>
<dbReference type="Gene3D" id="2.40.50.700">
    <property type="match status" value="1"/>
</dbReference>
<evidence type="ECO:0000256" key="5">
    <source>
        <dbReference type="HAMAP-Rule" id="MF_03045"/>
    </source>
</evidence>
<accession>A0A5C5FY52</accession>
<dbReference type="GO" id="GO:0046872">
    <property type="term" value="F:metal ion binding"/>
    <property type="evidence" value="ECO:0007669"/>
    <property type="project" value="UniProtKB-KW"/>
</dbReference>
<dbReference type="SUPFAM" id="SSF50249">
    <property type="entry name" value="Nucleic acid-binding proteins"/>
    <property type="match status" value="3"/>
</dbReference>
<gene>
    <name evidence="8" type="ORF">DMC30DRAFT_416195</name>
</gene>
<proteinExistence type="inferred from homology"/>
<feature type="compositionally biased region" description="Gly residues" evidence="6">
    <location>
        <begin position="87"/>
        <end position="103"/>
    </location>
</feature>
<dbReference type="InterPro" id="IPR050180">
    <property type="entry name" value="RNR_Ribonuclease"/>
</dbReference>
<dbReference type="InterPro" id="IPR012340">
    <property type="entry name" value="NA-bd_OB-fold"/>
</dbReference>
<keyword evidence="2 5" id="KW-0479">Metal-binding</keyword>
<feature type="compositionally biased region" description="Polar residues" evidence="6">
    <location>
        <begin position="511"/>
        <end position="520"/>
    </location>
</feature>
<feature type="compositionally biased region" description="Polar residues" evidence="6">
    <location>
        <begin position="114"/>
        <end position="128"/>
    </location>
</feature>
<dbReference type="Gene3D" id="2.40.50.140">
    <property type="entry name" value="Nucleic acid-binding proteins"/>
    <property type="match status" value="1"/>
</dbReference>
<keyword evidence="3 5" id="KW-0460">Magnesium</keyword>
<dbReference type="Gene3D" id="2.40.50.690">
    <property type="match status" value="1"/>
</dbReference>
<dbReference type="PROSITE" id="PS01175">
    <property type="entry name" value="RIBONUCLEASE_II"/>
    <property type="match status" value="1"/>
</dbReference>
<evidence type="ECO:0000256" key="2">
    <source>
        <dbReference type="ARBA" id="ARBA00022723"/>
    </source>
</evidence>
<feature type="compositionally biased region" description="Polar residues" evidence="6">
    <location>
        <begin position="49"/>
        <end position="63"/>
    </location>
</feature>
<dbReference type="Pfam" id="PF17877">
    <property type="entry name" value="Dis3l2_C_term"/>
    <property type="match status" value="1"/>
</dbReference>
<comment type="caution">
    <text evidence="8">The sequence shown here is derived from an EMBL/GenBank/DDBJ whole genome shotgun (WGS) entry which is preliminary data.</text>
</comment>
<evidence type="ECO:0000259" key="7">
    <source>
        <dbReference type="SMART" id="SM00955"/>
    </source>
</evidence>
<dbReference type="PANTHER" id="PTHR23355:SF9">
    <property type="entry name" value="DIS3-LIKE EXONUCLEASE 2"/>
    <property type="match status" value="1"/>
</dbReference>
<dbReference type="EC" id="3.1.13.-" evidence="5"/>
<feature type="region of interest" description="Disordered" evidence="6">
    <location>
        <begin position="340"/>
        <end position="520"/>
    </location>
</feature>
<feature type="compositionally biased region" description="Gly residues" evidence="6">
    <location>
        <begin position="442"/>
        <end position="459"/>
    </location>
</feature>
<feature type="region of interest" description="Disordered" evidence="6">
    <location>
        <begin position="1"/>
        <end position="199"/>
    </location>
</feature>
<protein>
    <recommendedName>
        <fullName evidence="5">DIS3-like exonuclease 2</fullName>
        <ecNumber evidence="5">3.1.13.-</ecNumber>
    </recommendedName>
</protein>
<comment type="function">
    <text evidence="5">3'-5'-exoribonuclease that specifically recognizes RNAs polyuridylated at their 3' end and mediates their degradation. Component of an exosome-independent RNA degradation pathway that mediates degradation of cytoplasmic mRNAs that have been deadenylated and subsequently uridylated at their 3'.</text>
</comment>
<feature type="compositionally biased region" description="Low complexity" evidence="6">
    <location>
        <begin position="349"/>
        <end position="358"/>
    </location>
</feature>
<dbReference type="InterPro" id="IPR028591">
    <property type="entry name" value="DIS3L2"/>
</dbReference>
<keyword evidence="5" id="KW-0269">Exonuclease</keyword>
<feature type="binding site" evidence="5">
    <location>
        <position position="930"/>
    </location>
    <ligand>
        <name>Mg(2+)</name>
        <dbReference type="ChEBI" id="CHEBI:18420"/>
    </ligand>
</feature>
<dbReference type="HAMAP" id="MF_03045">
    <property type="entry name" value="DIS3L2"/>
    <property type="match status" value="1"/>
</dbReference>
<evidence type="ECO:0000313" key="9">
    <source>
        <dbReference type="Proteomes" id="UP000311382"/>
    </source>
</evidence>
<dbReference type="GO" id="GO:0000956">
    <property type="term" value="P:nuclear-transcribed mRNA catabolic process"/>
    <property type="evidence" value="ECO:0007669"/>
    <property type="project" value="UniProtKB-UniRule"/>
</dbReference>
<evidence type="ECO:0000256" key="3">
    <source>
        <dbReference type="ARBA" id="ARBA00022842"/>
    </source>
</evidence>
<dbReference type="InterPro" id="IPR001900">
    <property type="entry name" value="RNase_II/R"/>
</dbReference>
<evidence type="ECO:0000256" key="1">
    <source>
        <dbReference type="ARBA" id="ARBA00022490"/>
    </source>
</evidence>
<dbReference type="FunFam" id="2.40.50.690:FF:000001">
    <property type="entry name" value="Cell wall biogenesis protein"/>
    <property type="match status" value="1"/>
</dbReference>
<dbReference type="OrthoDB" id="372421at2759"/>
<dbReference type="SMART" id="SM00955">
    <property type="entry name" value="RNB"/>
    <property type="match status" value="1"/>
</dbReference>
<evidence type="ECO:0000256" key="6">
    <source>
        <dbReference type="SAM" id="MobiDB-lite"/>
    </source>
</evidence>
<dbReference type="Proteomes" id="UP000311382">
    <property type="component" value="Unassembled WGS sequence"/>
</dbReference>
<dbReference type="GO" id="GO:1990074">
    <property type="term" value="P:polyuridylation-dependent mRNA catabolic process"/>
    <property type="evidence" value="ECO:0007669"/>
    <property type="project" value="UniProtKB-UniRule"/>
</dbReference>
<name>A0A5C5FY52_9BASI</name>
<feature type="site" description="Important for catalytic activity" evidence="5">
    <location>
        <position position="929"/>
    </location>
</feature>
<evidence type="ECO:0000313" key="8">
    <source>
        <dbReference type="EMBL" id="TNY21266.1"/>
    </source>
</evidence>
<comment type="subcellular location">
    <subcellularLocation>
        <location evidence="5">Cytoplasm</location>
    </subcellularLocation>
    <subcellularLocation>
        <location evidence="5">Cytoplasm</location>
        <location evidence="5">P-body</location>
    </subcellularLocation>
</comment>
<keyword evidence="5" id="KW-0464">Manganese</keyword>
<dbReference type="EMBL" id="SOZI01000047">
    <property type="protein sequence ID" value="TNY21266.1"/>
    <property type="molecule type" value="Genomic_DNA"/>
</dbReference>